<sequence>MQHRLRDQSFLMSQAGPILFVSNTERPAFIAALDEARLFPVVDSDWASAVRAVEQVQPAAVLAAMSGGHEQHVALLAKKIADQPLYLPLVALDAQASLPHNALPFATRANAAERLIARLRAAIRVRTLHATVLRRLPEVKVALPESDPVRDAIVLLIGRGSAYPALSVALGERTGVVGALSIEAAAKHLNTRDIDGVVLSDGFTPRVTDAFLTVLAEDTRFRNLPVVVTAHQLTQSYDLPNLELIAGEPAKVAANALPLIRQRAMEAQLSRTLRSIDAGGWLDPRSGLLTVEAFARDFAKAVEETLARGGGLSVARFAFDPGNPRAQLDAARILSRLMRQMDFGAAQKDGSVIVVFAETDFRTAHMIARRLSAVMKHTSNGKHEMRSDPVVSVDSLSPSDTARSLLARLSADASRAAS</sequence>
<evidence type="ECO:0008006" key="3">
    <source>
        <dbReference type="Google" id="ProtNLM"/>
    </source>
</evidence>
<accession>A0AA87W4G0</accession>
<name>A0AA87W4G0_9BRAD</name>
<evidence type="ECO:0000313" key="1">
    <source>
        <dbReference type="EMBL" id="GGI24275.1"/>
    </source>
</evidence>
<dbReference type="AlphaFoldDB" id="A0AA87W4G0"/>
<gene>
    <name evidence="1" type="ORF">GCM10010987_28570</name>
</gene>
<reference evidence="1" key="2">
    <citation type="submission" date="2022-12" db="EMBL/GenBank/DDBJ databases">
        <authorList>
            <person name="Sun Q."/>
            <person name="Zhou Y."/>
        </authorList>
    </citation>
    <scope>NUCLEOTIDE SEQUENCE</scope>
    <source>
        <strain evidence="1">CGMCC 1.15034</strain>
    </source>
</reference>
<protein>
    <recommendedName>
        <fullName evidence="3">GGDEF domain-containing protein</fullName>
    </recommendedName>
</protein>
<comment type="caution">
    <text evidence="1">The sequence shown here is derived from an EMBL/GenBank/DDBJ whole genome shotgun (WGS) entry which is preliminary data.</text>
</comment>
<reference evidence="1" key="1">
    <citation type="journal article" date="2014" name="Int. J. Syst. Evol. Microbiol.">
        <title>Complete genome sequence of Corynebacterium casei LMG S-19264T (=DSM 44701T), isolated from a smear-ripened cheese.</title>
        <authorList>
            <consortium name="US DOE Joint Genome Institute (JGI-PGF)"/>
            <person name="Walter F."/>
            <person name="Albersmeier A."/>
            <person name="Kalinowski J."/>
            <person name="Ruckert C."/>
        </authorList>
    </citation>
    <scope>NUCLEOTIDE SEQUENCE</scope>
    <source>
        <strain evidence="1">CGMCC 1.15034</strain>
    </source>
</reference>
<dbReference type="EMBL" id="BMHC01000004">
    <property type="protein sequence ID" value="GGI24275.1"/>
    <property type="molecule type" value="Genomic_DNA"/>
</dbReference>
<evidence type="ECO:0000313" key="2">
    <source>
        <dbReference type="Proteomes" id="UP000625079"/>
    </source>
</evidence>
<proteinExistence type="predicted"/>
<organism evidence="1 2">
    <name type="scientific">Bradyrhizobium guangdongense</name>
    <dbReference type="NCBI Taxonomy" id="1325090"/>
    <lineage>
        <taxon>Bacteria</taxon>
        <taxon>Pseudomonadati</taxon>
        <taxon>Pseudomonadota</taxon>
        <taxon>Alphaproteobacteria</taxon>
        <taxon>Hyphomicrobiales</taxon>
        <taxon>Nitrobacteraceae</taxon>
        <taxon>Bradyrhizobium</taxon>
    </lineage>
</organism>
<dbReference type="Proteomes" id="UP000625079">
    <property type="component" value="Unassembled WGS sequence"/>
</dbReference>